<name>A0ABR6ZRB3_9BURK</name>
<dbReference type="SUPFAM" id="SSF51905">
    <property type="entry name" value="FAD/NAD(P)-binding domain"/>
    <property type="match status" value="1"/>
</dbReference>
<dbReference type="RefSeq" id="WP_186947341.1">
    <property type="nucleotide sequence ID" value="NZ_JACOGF010000005.1"/>
</dbReference>
<organism evidence="9 10">
    <name type="scientific">Undibacterium hunanense</name>
    <dbReference type="NCBI Taxonomy" id="2762292"/>
    <lineage>
        <taxon>Bacteria</taxon>
        <taxon>Pseudomonadati</taxon>
        <taxon>Pseudomonadota</taxon>
        <taxon>Betaproteobacteria</taxon>
        <taxon>Burkholderiales</taxon>
        <taxon>Oxalobacteraceae</taxon>
        <taxon>Undibacterium</taxon>
    </lineage>
</organism>
<keyword evidence="10" id="KW-1185">Reference proteome</keyword>
<gene>
    <name evidence="9" type="ORF">H8L32_11280</name>
</gene>
<dbReference type="NCBIfam" id="TIGR01988">
    <property type="entry name" value="Ubi-OHases"/>
    <property type="match status" value="1"/>
</dbReference>
<comment type="cofactor">
    <cofactor evidence="1">
        <name>FAD</name>
        <dbReference type="ChEBI" id="CHEBI:57692"/>
    </cofactor>
</comment>
<dbReference type="InterPro" id="IPR010971">
    <property type="entry name" value="UbiH/COQ6"/>
</dbReference>
<dbReference type="InterPro" id="IPR036188">
    <property type="entry name" value="FAD/NAD-bd_sf"/>
</dbReference>
<comment type="pathway">
    <text evidence="2">Cofactor biosynthesis; ubiquinone biosynthesis.</text>
</comment>
<protein>
    <submittedName>
        <fullName evidence="9">FAD-dependent monooxygenase</fullName>
    </submittedName>
</protein>
<dbReference type="GO" id="GO:0004497">
    <property type="term" value="F:monooxygenase activity"/>
    <property type="evidence" value="ECO:0007669"/>
    <property type="project" value="UniProtKB-KW"/>
</dbReference>
<keyword evidence="6" id="KW-0560">Oxidoreductase</keyword>
<dbReference type="InterPro" id="IPR051205">
    <property type="entry name" value="UbiH/COQ6_monooxygenase"/>
</dbReference>
<evidence type="ECO:0000256" key="7">
    <source>
        <dbReference type="ARBA" id="ARBA00023033"/>
    </source>
</evidence>
<dbReference type="PRINTS" id="PR00420">
    <property type="entry name" value="RNGMNOXGNASE"/>
</dbReference>
<comment type="similarity">
    <text evidence="3">Belongs to the UbiH/COQ6 family.</text>
</comment>
<dbReference type="PANTHER" id="PTHR43876">
    <property type="entry name" value="UBIQUINONE BIOSYNTHESIS MONOOXYGENASE COQ6, MITOCHONDRIAL"/>
    <property type="match status" value="1"/>
</dbReference>
<accession>A0ABR6ZRB3</accession>
<keyword evidence="4" id="KW-0285">Flavoprotein</keyword>
<comment type="caution">
    <text evidence="9">The sequence shown here is derived from an EMBL/GenBank/DDBJ whole genome shotgun (WGS) entry which is preliminary data.</text>
</comment>
<evidence type="ECO:0000256" key="3">
    <source>
        <dbReference type="ARBA" id="ARBA00005349"/>
    </source>
</evidence>
<sequence>MDQIINDVDIAICGAGPVGQALALLLHQQGFKADRIALFDGKTAEQAEHDARSIAVSYGSRQILESAKAWPIKATAISEIHVSRRGHFGRSLMRASDYDLPALGYVARYGDIIRPLQQAITQSGITITRPHTITAIDEMPDHVRLSLRPADSMDTQAISHISAGIVIQAEGGTFGDQQQRTQHHDYQQTAIIAHVNTDAQIAGRAFERFTEQGPLALLPQEDGYALVWCVRPKQASHLLALDDAAFRQALQTAFGNRLGNVIKTSARLSYPLGLNAQAQATARTVAIGNAAQTLHPVAGQGLNLGLRDSLVLARTMAPHTNGSAAMTDPAAALQAYLAERQADRKLTIRITDSMARAFASAPDGAFSQTLLGMGLGALDLIKPAKKMLAEQMMYGWR</sequence>
<dbReference type="Gene3D" id="3.30.9.10">
    <property type="entry name" value="D-Amino Acid Oxidase, subunit A, domain 2"/>
    <property type="match status" value="1"/>
</dbReference>
<dbReference type="InterPro" id="IPR002938">
    <property type="entry name" value="FAD-bd"/>
</dbReference>
<evidence type="ECO:0000256" key="4">
    <source>
        <dbReference type="ARBA" id="ARBA00022630"/>
    </source>
</evidence>
<dbReference type="PANTHER" id="PTHR43876:SF8">
    <property type="entry name" value="2-OCTAPRENYL-6-METHOXYPHENOL HYDROXYLASE"/>
    <property type="match status" value="1"/>
</dbReference>
<dbReference type="EMBL" id="JACOGF010000005">
    <property type="protein sequence ID" value="MBC3918060.1"/>
    <property type="molecule type" value="Genomic_DNA"/>
</dbReference>
<evidence type="ECO:0000256" key="5">
    <source>
        <dbReference type="ARBA" id="ARBA00022827"/>
    </source>
</evidence>
<evidence type="ECO:0000259" key="8">
    <source>
        <dbReference type="Pfam" id="PF01494"/>
    </source>
</evidence>
<dbReference type="InterPro" id="IPR018168">
    <property type="entry name" value="Ubi_Hdrlase_CS"/>
</dbReference>
<feature type="domain" description="FAD-binding" evidence="8">
    <location>
        <begin position="7"/>
        <end position="342"/>
    </location>
</feature>
<reference evidence="9 10" key="1">
    <citation type="submission" date="2020-08" db="EMBL/GenBank/DDBJ databases">
        <title>Novel species isolated from subtropical streams in China.</title>
        <authorList>
            <person name="Lu H."/>
        </authorList>
    </citation>
    <scope>NUCLEOTIDE SEQUENCE [LARGE SCALE GENOMIC DNA]</scope>
    <source>
        <strain evidence="9 10">CY18W</strain>
    </source>
</reference>
<keyword evidence="5" id="KW-0274">FAD</keyword>
<proteinExistence type="inferred from homology"/>
<dbReference type="Pfam" id="PF01494">
    <property type="entry name" value="FAD_binding_3"/>
    <property type="match status" value="1"/>
</dbReference>
<evidence type="ECO:0000313" key="10">
    <source>
        <dbReference type="Proteomes" id="UP000650424"/>
    </source>
</evidence>
<evidence type="ECO:0000256" key="2">
    <source>
        <dbReference type="ARBA" id="ARBA00004749"/>
    </source>
</evidence>
<dbReference type="Gene3D" id="3.50.50.60">
    <property type="entry name" value="FAD/NAD(P)-binding domain"/>
    <property type="match status" value="2"/>
</dbReference>
<dbReference type="Proteomes" id="UP000650424">
    <property type="component" value="Unassembled WGS sequence"/>
</dbReference>
<evidence type="ECO:0000256" key="6">
    <source>
        <dbReference type="ARBA" id="ARBA00023002"/>
    </source>
</evidence>
<keyword evidence="7 9" id="KW-0503">Monooxygenase</keyword>
<evidence type="ECO:0000313" key="9">
    <source>
        <dbReference type="EMBL" id="MBC3918060.1"/>
    </source>
</evidence>
<evidence type="ECO:0000256" key="1">
    <source>
        <dbReference type="ARBA" id="ARBA00001974"/>
    </source>
</evidence>
<dbReference type="PROSITE" id="PS01304">
    <property type="entry name" value="UBIH"/>
    <property type="match status" value="1"/>
</dbReference>